<dbReference type="Pfam" id="PF03575">
    <property type="entry name" value="Peptidase_S51"/>
    <property type="match status" value="1"/>
</dbReference>
<evidence type="ECO:0000256" key="2">
    <source>
        <dbReference type="ARBA" id="ARBA00022670"/>
    </source>
</evidence>
<organism evidence="5 6">
    <name type="scientific">Brachybacterium epidermidis</name>
    <dbReference type="NCBI Taxonomy" id="2781983"/>
    <lineage>
        <taxon>Bacteria</taxon>
        <taxon>Bacillati</taxon>
        <taxon>Actinomycetota</taxon>
        <taxon>Actinomycetes</taxon>
        <taxon>Micrococcales</taxon>
        <taxon>Dermabacteraceae</taxon>
        <taxon>Brachybacterium</taxon>
    </lineage>
</organism>
<keyword evidence="3" id="KW-0378">Hydrolase</keyword>
<evidence type="ECO:0000256" key="3">
    <source>
        <dbReference type="ARBA" id="ARBA00022801"/>
    </source>
</evidence>
<protein>
    <submittedName>
        <fullName evidence="5">Type 1 glutamine amidotransferase-like domain-containing protein</fullName>
    </submittedName>
</protein>
<proteinExistence type="inferred from homology"/>
<keyword evidence="6" id="KW-1185">Reference proteome</keyword>
<dbReference type="InterPro" id="IPR005320">
    <property type="entry name" value="Peptidase_S51"/>
</dbReference>
<evidence type="ECO:0000313" key="6">
    <source>
        <dbReference type="Proteomes" id="UP000644727"/>
    </source>
</evidence>
<name>A0ABR9W323_9MICO</name>
<comment type="similarity">
    <text evidence="1">Belongs to the peptidase S51 family.</text>
</comment>
<evidence type="ECO:0000256" key="4">
    <source>
        <dbReference type="ARBA" id="ARBA00022825"/>
    </source>
</evidence>
<dbReference type="EMBL" id="JADEYR010000015">
    <property type="protein sequence ID" value="MBE9404831.1"/>
    <property type="molecule type" value="Genomic_DNA"/>
</dbReference>
<dbReference type="InterPro" id="IPR029062">
    <property type="entry name" value="Class_I_gatase-like"/>
</dbReference>
<keyword evidence="4" id="KW-0720">Serine protease</keyword>
<comment type="caution">
    <text evidence="5">The sequence shown here is derived from an EMBL/GenBank/DDBJ whole genome shotgun (WGS) entry which is preliminary data.</text>
</comment>
<dbReference type="Proteomes" id="UP000644727">
    <property type="component" value="Unassembled WGS sequence"/>
</dbReference>
<evidence type="ECO:0000313" key="5">
    <source>
        <dbReference type="EMBL" id="MBE9404831.1"/>
    </source>
</evidence>
<sequence>MSIVLAGGGPTSTRPTTISPFLEACQGMTGHVAMLNAGTAEIAAQFAWDYLELLEPLEADVRVVPLDGGPVAEEIRTAGAIVVAGGPTPQYMDSLHPHADLLRERVSGGVPYLGFSAGAAVASANAQVGGYRLGGIEVCPQEWSEGLDELTFRPGLGLVPWSVDAHAAQAGTLGRIVRAVEAGLCGDAVAIDEDTALAKAADGSVSVTGSGQLWWVRASRGGVQVSTQRP</sequence>
<dbReference type="Gene3D" id="3.40.50.880">
    <property type="match status" value="1"/>
</dbReference>
<gene>
    <name evidence="5" type="ORF">IOE58_11785</name>
</gene>
<evidence type="ECO:0000256" key="1">
    <source>
        <dbReference type="ARBA" id="ARBA00006534"/>
    </source>
</evidence>
<keyword evidence="2" id="KW-0645">Protease</keyword>
<accession>A0ABR9W323</accession>
<reference evidence="5 6" key="1">
    <citation type="submission" date="2020-10" db="EMBL/GenBank/DDBJ databases">
        <title>Draft genome and description of Brachybacterium epidermidis sp nov.</title>
        <authorList>
            <person name="Boxberger M."/>
            <person name="La Scola B."/>
        </authorList>
    </citation>
    <scope>NUCLEOTIDE SEQUENCE [LARGE SCALE GENOMIC DNA]</scope>
    <source>
        <strain evidence="5 6">Marseille-Q2903</strain>
    </source>
</reference>
<dbReference type="SUPFAM" id="SSF52317">
    <property type="entry name" value="Class I glutamine amidotransferase-like"/>
    <property type="match status" value="1"/>
</dbReference>
<dbReference type="RefSeq" id="WP_193866576.1">
    <property type="nucleotide sequence ID" value="NZ_JADEYR010000015.1"/>
</dbReference>